<evidence type="ECO:0000313" key="9">
    <source>
        <dbReference type="EMBL" id="KAG7326118.1"/>
    </source>
</evidence>
<dbReference type="GO" id="GO:0006508">
    <property type="term" value="P:proteolysis"/>
    <property type="evidence" value="ECO:0007669"/>
    <property type="project" value="UniProtKB-KW"/>
</dbReference>
<dbReference type="InterPro" id="IPR018114">
    <property type="entry name" value="TRYPSIN_HIS"/>
</dbReference>
<dbReference type="InterPro" id="IPR001314">
    <property type="entry name" value="Peptidase_S1A"/>
</dbReference>
<dbReference type="OrthoDB" id="10002959at2759"/>
<dbReference type="CDD" id="cd00190">
    <property type="entry name" value="Tryp_SPc"/>
    <property type="match status" value="1"/>
</dbReference>
<comment type="caution">
    <text evidence="9">The sequence shown here is derived from an EMBL/GenBank/DDBJ whole genome shotgun (WGS) entry which is preliminary data.</text>
</comment>
<dbReference type="AlphaFoldDB" id="A0A9D3SNS0"/>
<evidence type="ECO:0000313" key="10">
    <source>
        <dbReference type="Proteomes" id="UP000824219"/>
    </source>
</evidence>
<evidence type="ECO:0000256" key="6">
    <source>
        <dbReference type="RuleBase" id="RU363034"/>
    </source>
</evidence>
<dbReference type="FunFam" id="2.40.10.10:FF:000024">
    <property type="entry name" value="Serine protease 53"/>
    <property type="match status" value="1"/>
</dbReference>
<gene>
    <name evidence="9" type="ORF">KOW79_009519</name>
</gene>
<evidence type="ECO:0000256" key="7">
    <source>
        <dbReference type="SAM" id="SignalP"/>
    </source>
</evidence>
<dbReference type="Proteomes" id="UP000824219">
    <property type="component" value="Linkage Group LG11"/>
</dbReference>
<keyword evidence="2 7" id="KW-0732">Signal</keyword>
<dbReference type="PROSITE" id="PS00134">
    <property type="entry name" value="TRYPSIN_HIS"/>
    <property type="match status" value="1"/>
</dbReference>
<evidence type="ECO:0000256" key="4">
    <source>
        <dbReference type="ARBA" id="ARBA00022825"/>
    </source>
</evidence>
<dbReference type="PANTHER" id="PTHR24252">
    <property type="entry name" value="ACROSIN-RELATED"/>
    <property type="match status" value="1"/>
</dbReference>
<sequence length="278" mass="29756">MLRFQYATVALVLCLKGSLSQLNVCGRPPLNTRVVGGQNASAGAWPWQVSIQHPVYNGHFCGGSLINKDWVLTAAHCFSSTNTSGLTVYLGKQTLNGSNPNQISRGVKQVILHPNYNSATQNNDIVLLLLSSSVTFTNYIRPVCLAAQSSNFPAGTNCWVTGWGNIASGVRLPSPGALQEARVPIINTCHCDYLLGSGSITKNMICAGYLQGGTDTCQGDSGGPMVTKKGTVWVQAGITSWGNGCALARNPGVYTRMSQYQIWITSVIKHNLPGFVKY</sequence>
<evidence type="ECO:0000256" key="5">
    <source>
        <dbReference type="ARBA" id="ARBA00023157"/>
    </source>
</evidence>
<feature type="signal peptide" evidence="7">
    <location>
        <begin position="1"/>
        <end position="20"/>
    </location>
</feature>
<reference evidence="9 10" key="1">
    <citation type="submission" date="2021-06" db="EMBL/GenBank/DDBJ databases">
        <title>Chromosome-level genome assembly of the red-tail catfish (Hemibagrus wyckioides).</title>
        <authorList>
            <person name="Shao F."/>
        </authorList>
    </citation>
    <scope>NUCLEOTIDE SEQUENCE [LARGE SCALE GENOMIC DNA]</scope>
    <source>
        <strain evidence="9">EC202008001</strain>
        <tissue evidence="9">Blood</tissue>
    </source>
</reference>
<dbReference type="SUPFAM" id="SSF50494">
    <property type="entry name" value="Trypsin-like serine proteases"/>
    <property type="match status" value="1"/>
</dbReference>
<keyword evidence="10" id="KW-1185">Reference proteome</keyword>
<dbReference type="InterPro" id="IPR001254">
    <property type="entry name" value="Trypsin_dom"/>
</dbReference>
<dbReference type="PRINTS" id="PR00722">
    <property type="entry name" value="CHYMOTRYPSIN"/>
</dbReference>
<name>A0A9D3SNS0_9TELE</name>
<dbReference type="InterPro" id="IPR033116">
    <property type="entry name" value="TRYPSIN_SER"/>
</dbReference>
<organism evidence="9 10">
    <name type="scientific">Hemibagrus wyckioides</name>
    <dbReference type="NCBI Taxonomy" id="337641"/>
    <lineage>
        <taxon>Eukaryota</taxon>
        <taxon>Metazoa</taxon>
        <taxon>Chordata</taxon>
        <taxon>Craniata</taxon>
        <taxon>Vertebrata</taxon>
        <taxon>Euteleostomi</taxon>
        <taxon>Actinopterygii</taxon>
        <taxon>Neopterygii</taxon>
        <taxon>Teleostei</taxon>
        <taxon>Ostariophysi</taxon>
        <taxon>Siluriformes</taxon>
        <taxon>Bagridae</taxon>
        <taxon>Hemibagrus</taxon>
    </lineage>
</organism>
<evidence type="ECO:0000259" key="8">
    <source>
        <dbReference type="PROSITE" id="PS50240"/>
    </source>
</evidence>
<feature type="domain" description="Peptidase S1" evidence="8">
    <location>
        <begin position="34"/>
        <end position="269"/>
    </location>
</feature>
<evidence type="ECO:0000256" key="1">
    <source>
        <dbReference type="ARBA" id="ARBA00022670"/>
    </source>
</evidence>
<dbReference type="PROSITE" id="PS50240">
    <property type="entry name" value="TRYPSIN_DOM"/>
    <property type="match status" value="1"/>
</dbReference>
<dbReference type="EMBL" id="JAHKSW010000011">
    <property type="protein sequence ID" value="KAG7326118.1"/>
    <property type="molecule type" value="Genomic_DNA"/>
</dbReference>
<keyword evidence="3 6" id="KW-0378">Hydrolase</keyword>
<dbReference type="PANTHER" id="PTHR24252:SF7">
    <property type="entry name" value="HYALIN"/>
    <property type="match status" value="1"/>
</dbReference>
<proteinExistence type="predicted"/>
<protein>
    <recommendedName>
        <fullName evidence="8">Peptidase S1 domain-containing protein</fullName>
    </recommendedName>
</protein>
<dbReference type="Gene3D" id="2.40.10.10">
    <property type="entry name" value="Trypsin-like serine proteases"/>
    <property type="match status" value="1"/>
</dbReference>
<evidence type="ECO:0000256" key="3">
    <source>
        <dbReference type="ARBA" id="ARBA00022801"/>
    </source>
</evidence>
<dbReference type="SMART" id="SM00020">
    <property type="entry name" value="Tryp_SPc"/>
    <property type="match status" value="1"/>
</dbReference>
<dbReference type="InterPro" id="IPR043504">
    <property type="entry name" value="Peptidase_S1_PA_chymotrypsin"/>
</dbReference>
<accession>A0A9D3SNS0</accession>
<keyword evidence="5" id="KW-1015">Disulfide bond</keyword>
<dbReference type="PROSITE" id="PS00135">
    <property type="entry name" value="TRYPSIN_SER"/>
    <property type="match status" value="1"/>
</dbReference>
<dbReference type="GO" id="GO:0004252">
    <property type="term" value="F:serine-type endopeptidase activity"/>
    <property type="evidence" value="ECO:0007669"/>
    <property type="project" value="InterPro"/>
</dbReference>
<dbReference type="InterPro" id="IPR009003">
    <property type="entry name" value="Peptidase_S1_PA"/>
</dbReference>
<dbReference type="Pfam" id="PF00089">
    <property type="entry name" value="Trypsin"/>
    <property type="match status" value="1"/>
</dbReference>
<keyword evidence="4 6" id="KW-0720">Serine protease</keyword>
<evidence type="ECO:0000256" key="2">
    <source>
        <dbReference type="ARBA" id="ARBA00022729"/>
    </source>
</evidence>
<keyword evidence="1 6" id="KW-0645">Protease</keyword>
<feature type="chain" id="PRO_5038646845" description="Peptidase S1 domain-containing protein" evidence="7">
    <location>
        <begin position="21"/>
        <end position="278"/>
    </location>
</feature>